<keyword evidence="1" id="KW-1133">Transmembrane helix</keyword>
<dbReference type="AlphaFoldDB" id="A0A1G7WR95"/>
<accession>A0A1G7WR95</accession>
<proteinExistence type="predicted"/>
<dbReference type="RefSeq" id="WP_092465967.1">
    <property type="nucleotide sequence ID" value="NZ_FNCZ01000001.1"/>
</dbReference>
<feature type="transmembrane region" description="Helical" evidence="1">
    <location>
        <begin position="140"/>
        <end position="159"/>
    </location>
</feature>
<reference evidence="3" key="1">
    <citation type="submission" date="2016-10" db="EMBL/GenBank/DDBJ databases">
        <authorList>
            <person name="Varghese N."/>
            <person name="Submissions S."/>
        </authorList>
    </citation>
    <scope>NUCLEOTIDE SEQUENCE [LARGE SCALE GENOMIC DNA]</scope>
    <source>
        <strain evidence="3">DSM 15363</strain>
    </source>
</reference>
<organism evidence="2 3">
    <name type="scientific">Winogradskyella thalassocola</name>
    <dbReference type="NCBI Taxonomy" id="262004"/>
    <lineage>
        <taxon>Bacteria</taxon>
        <taxon>Pseudomonadati</taxon>
        <taxon>Bacteroidota</taxon>
        <taxon>Flavobacteriia</taxon>
        <taxon>Flavobacteriales</taxon>
        <taxon>Flavobacteriaceae</taxon>
        <taxon>Winogradskyella</taxon>
    </lineage>
</organism>
<dbReference type="OrthoDB" id="1188278at2"/>
<evidence type="ECO:0000313" key="2">
    <source>
        <dbReference type="EMBL" id="SDG74453.1"/>
    </source>
</evidence>
<feature type="transmembrane region" description="Helical" evidence="1">
    <location>
        <begin position="203"/>
        <end position="221"/>
    </location>
</feature>
<keyword evidence="1" id="KW-0472">Membrane</keyword>
<evidence type="ECO:0000313" key="3">
    <source>
        <dbReference type="Proteomes" id="UP000199492"/>
    </source>
</evidence>
<keyword evidence="3" id="KW-1185">Reference proteome</keyword>
<feature type="transmembrane region" description="Helical" evidence="1">
    <location>
        <begin position="117"/>
        <end position="134"/>
    </location>
</feature>
<dbReference type="Proteomes" id="UP000199492">
    <property type="component" value="Unassembled WGS sequence"/>
</dbReference>
<dbReference type="STRING" id="262004.SAMN04489796_101464"/>
<feature type="transmembrane region" description="Helical" evidence="1">
    <location>
        <begin position="171"/>
        <end position="191"/>
    </location>
</feature>
<dbReference type="EMBL" id="FNCZ01000001">
    <property type="protein sequence ID" value="SDG74453.1"/>
    <property type="molecule type" value="Genomic_DNA"/>
</dbReference>
<gene>
    <name evidence="2" type="ORF">SAMN04489796_101464</name>
</gene>
<name>A0A1G7WR95_9FLAO</name>
<protein>
    <submittedName>
        <fullName evidence="2">Uncharacterized protein</fullName>
    </submittedName>
</protein>
<sequence length="240" mass="28229">MKLTKEEIQFIDNYLIKNEVKYWDVRLELLDHIVSAVEDKITNDGISFNEALLEVHKGFGNQFIEFGVPKSKIFESGLYQSNIGFKKFTRNKQKELGRKYRTMTWNHLKAKFSTFKFWLEYLAVILAFVSIYQFKPKACFLIGLIVLILPTIYSAYYSIKDKSTRKSLSFAMATSSAMAVWSLYNLSFYILKDRYENVANMPHGFFVIVACLFYPVIRANIEVYQNVYKENKKTFNFKFL</sequence>
<keyword evidence="1" id="KW-0812">Transmembrane</keyword>
<evidence type="ECO:0000256" key="1">
    <source>
        <dbReference type="SAM" id="Phobius"/>
    </source>
</evidence>